<evidence type="ECO:0000259" key="7">
    <source>
        <dbReference type="SMART" id="SM00905"/>
    </source>
</evidence>
<dbReference type="NCBIfam" id="TIGR00525">
    <property type="entry name" value="folB"/>
    <property type="match status" value="1"/>
</dbReference>
<dbReference type="EC" id="4.1.2.25" evidence="6"/>
<dbReference type="Pfam" id="PF02152">
    <property type="entry name" value="FolB"/>
    <property type="match status" value="1"/>
</dbReference>
<dbReference type="NCBIfam" id="TIGR00526">
    <property type="entry name" value="folB_dom"/>
    <property type="match status" value="1"/>
</dbReference>
<evidence type="ECO:0000256" key="6">
    <source>
        <dbReference type="RuleBase" id="RU362079"/>
    </source>
</evidence>
<sequence length="125" mass="13492">MGTRVDLITLRGVSAVGHHGVLDFERRDGQTFVVDAILHSDFARAAASDDLAHTASYAEIAERITEIIEGDPVNLIETLAVRIAEMVLGEFAAIDAAEITVHKPKAPIEVPFDDVAVTVFRGRQA</sequence>
<gene>
    <name evidence="8" type="primary">folB</name>
    <name evidence="8" type="ORF">SPF06_08630</name>
</gene>
<dbReference type="EMBL" id="JAYGGQ010000005">
    <property type="protein sequence ID" value="MEA5454784.1"/>
    <property type="molecule type" value="Genomic_DNA"/>
</dbReference>
<dbReference type="InterPro" id="IPR006156">
    <property type="entry name" value="Dihydroneopterin_aldolase"/>
</dbReference>
<reference evidence="8 9" key="1">
    <citation type="submission" date="2023-12" db="EMBL/GenBank/DDBJ databases">
        <title>Sinomonas terricola sp. nov, isolated from litchi orchard soil in Guangdong, PR China.</title>
        <authorList>
            <person name="Jiaxin W."/>
            <person name="Yang Z."/>
            <person name="Honghui Z."/>
        </authorList>
    </citation>
    <scope>NUCLEOTIDE SEQUENCE [LARGE SCALE GENOMIC DNA]</scope>
    <source>
        <strain evidence="8 9">JGH33</strain>
    </source>
</reference>
<dbReference type="Proteomes" id="UP001304769">
    <property type="component" value="Unassembled WGS sequence"/>
</dbReference>
<dbReference type="Gene3D" id="3.30.1130.10">
    <property type="match status" value="1"/>
</dbReference>
<feature type="domain" description="Dihydroneopterin aldolase/epimerase" evidence="7">
    <location>
        <begin position="8"/>
        <end position="121"/>
    </location>
</feature>
<comment type="function">
    <text evidence="6">Catalyzes the conversion of 7,8-dihydroneopterin to 6-hydroxymethyl-7,8-dihydropterin.</text>
</comment>
<accession>A0ABU5T5J5</accession>
<evidence type="ECO:0000313" key="9">
    <source>
        <dbReference type="Proteomes" id="UP001304769"/>
    </source>
</evidence>
<dbReference type="PANTHER" id="PTHR42844:SF1">
    <property type="entry name" value="DIHYDRONEOPTERIN ALDOLASE 1-RELATED"/>
    <property type="match status" value="1"/>
</dbReference>
<comment type="catalytic activity">
    <reaction evidence="1 6">
        <text>7,8-dihydroneopterin = 6-hydroxymethyl-7,8-dihydropterin + glycolaldehyde</text>
        <dbReference type="Rhea" id="RHEA:10540"/>
        <dbReference type="ChEBI" id="CHEBI:17001"/>
        <dbReference type="ChEBI" id="CHEBI:17071"/>
        <dbReference type="ChEBI" id="CHEBI:44841"/>
        <dbReference type="EC" id="4.1.2.25"/>
    </reaction>
</comment>
<keyword evidence="5 6" id="KW-0456">Lyase</keyword>
<dbReference type="InterPro" id="IPR043133">
    <property type="entry name" value="GTP-CH-I_C/QueF"/>
</dbReference>
<keyword evidence="9" id="KW-1185">Reference proteome</keyword>
<evidence type="ECO:0000256" key="2">
    <source>
        <dbReference type="ARBA" id="ARBA00005013"/>
    </source>
</evidence>
<keyword evidence="4 6" id="KW-0289">Folate biosynthesis</keyword>
<dbReference type="SMART" id="SM00905">
    <property type="entry name" value="FolB"/>
    <property type="match status" value="1"/>
</dbReference>
<dbReference type="RefSeq" id="WP_323278632.1">
    <property type="nucleotide sequence ID" value="NZ_JAYGGQ010000005.1"/>
</dbReference>
<evidence type="ECO:0000256" key="5">
    <source>
        <dbReference type="ARBA" id="ARBA00023239"/>
    </source>
</evidence>
<organism evidence="8 9">
    <name type="scientific">Sinomonas terricola</name>
    <dbReference type="NCBI Taxonomy" id="3110330"/>
    <lineage>
        <taxon>Bacteria</taxon>
        <taxon>Bacillati</taxon>
        <taxon>Actinomycetota</taxon>
        <taxon>Actinomycetes</taxon>
        <taxon>Micrococcales</taxon>
        <taxon>Micrococcaceae</taxon>
        <taxon>Sinomonas</taxon>
    </lineage>
</organism>
<protein>
    <recommendedName>
        <fullName evidence="6">7,8-dihydroneopterin aldolase</fullName>
        <ecNumber evidence="6">4.1.2.25</ecNumber>
    </recommendedName>
</protein>
<evidence type="ECO:0000256" key="1">
    <source>
        <dbReference type="ARBA" id="ARBA00001353"/>
    </source>
</evidence>
<comment type="similarity">
    <text evidence="3 6">Belongs to the DHNA family.</text>
</comment>
<dbReference type="GO" id="GO:0004150">
    <property type="term" value="F:dihydroneopterin aldolase activity"/>
    <property type="evidence" value="ECO:0007669"/>
    <property type="project" value="UniProtKB-EC"/>
</dbReference>
<comment type="pathway">
    <text evidence="2 6">Cofactor biosynthesis; tetrahydrofolate biosynthesis; 2-amino-4-hydroxy-6-hydroxymethyl-7,8-dihydropteridine diphosphate from 7,8-dihydroneopterin triphosphate: step 3/4.</text>
</comment>
<evidence type="ECO:0000313" key="8">
    <source>
        <dbReference type="EMBL" id="MEA5454784.1"/>
    </source>
</evidence>
<dbReference type="CDD" id="cd00534">
    <property type="entry name" value="DHNA_DHNTPE"/>
    <property type="match status" value="1"/>
</dbReference>
<evidence type="ECO:0000256" key="4">
    <source>
        <dbReference type="ARBA" id="ARBA00022909"/>
    </source>
</evidence>
<dbReference type="SUPFAM" id="SSF55620">
    <property type="entry name" value="Tetrahydrobiopterin biosynthesis enzymes-like"/>
    <property type="match status" value="1"/>
</dbReference>
<comment type="caution">
    <text evidence="8">The sequence shown here is derived from an EMBL/GenBank/DDBJ whole genome shotgun (WGS) entry which is preliminary data.</text>
</comment>
<evidence type="ECO:0000256" key="3">
    <source>
        <dbReference type="ARBA" id="ARBA00005708"/>
    </source>
</evidence>
<dbReference type="InterPro" id="IPR006157">
    <property type="entry name" value="FolB_dom"/>
</dbReference>
<dbReference type="PANTHER" id="PTHR42844">
    <property type="entry name" value="DIHYDRONEOPTERIN ALDOLASE 1-RELATED"/>
    <property type="match status" value="1"/>
</dbReference>
<proteinExistence type="inferred from homology"/>
<name>A0ABU5T5J5_9MICC</name>